<sequence length="111" mass="12232">MSRTPLALSFSTDVPEFPSWREGDLLRRDPPERWTAGAAPPTPSLRDDDEYEVVGNHVRDQSEEEPVERMQILIGEAAPECTWDENWATVRSNGGFPVTEDGIAAAASSSC</sequence>
<dbReference type="AlphaFoldDB" id="A0AAV8QLB2"/>
<accession>A0AAV8QLB2</accession>
<protein>
    <submittedName>
        <fullName evidence="2">Uncharacterized protein</fullName>
    </submittedName>
</protein>
<keyword evidence="3" id="KW-1185">Reference proteome</keyword>
<dbReference type="EMBL" id="JAQQAF010000006">
    <property type="protein sequence ID" value="KAJ8475930.1"/>
    <property type="molecule type" value="Genomic_DNA"/>
</dbReference>
<proteinExistence type="predicted"/>
<name>A0AAV8QLB2_ENSVE</name>
<gene>
    <name evidence="2" type="ORF">OPV22_019657</name>
</gene>
<evidence type="ECO:0000256" key="1">
    <source>
        <dbReference type="SAM" id="MobiDB-lite"/>
    </source>
</evidence>
<reference evidence="2 3" key="1">
    <citation type="submission" date="2022-12" db="EMBL/GenBank/DDBJ databases">
        <title>Chromosome-scale assembly of the Ensete ventricosum genome.</title>
        <authorList>
            <person name="Dussert Y."/>
            <person name="Stocks J."/>
            <person name="Wendawek A."/>
            <person name="Woldeyes F."/>
            <person name="Nichols R.A."/>
            <person name="Borrell J.S."/>
        </authorList>
    </citation>
    <scope>NUCLEOTIDE SEQUENCE [LARGE SCALE GENOMIC DNA]</scope>
    <source>
        <strain evidence="3">cv. Maze</strain>
        <tissue evidence="2">Seeds</tissue>
    </source>
</reference>
<comment type="caution">
    <text evidence="2">The sequence shown here is derived from an EMBL/GenBank/DDBJ whole genome shotgun (WGS) entry which is preliminary data.</text>
</comment>
<evidence type="ECO:0000313" key="3">
    <source>
        <dbReference type="Proteomes" id="UP001222027"/>
    </source>
</evidence>
<evidence type="ECO:0000313" key="2">
    <source>
        <dbReference type="EMBL" id="KAJ8475930.1"/>
    </source>
</evidence>
<feature type="compositionally biased region" description="Basic and acidic residues" evidence="1">
    <location>
        <begin position="19"/>
        <end position="32"/>
    </location>
</feature>
<feature type="region of interest" description="Disordered" evidence="1">
    <location>
        <begin position="1"/>
        <end position="49"/>
    </location>
</feature>
<organism evidence="2 3">
    <name type="scientific">Ensete ventricosum</name>
    <name type="common">Abyssinian banana</name>
    <name type="synonym">Musa ensete</name>
    <dbReference type="NCBI Taxonomy" id="4639"/>
    <lineage>
        <taxon>Eukaryota</taxon>
        <taxon>Viridiplantae</taxon>
        <taxon>Streptophyta</taxon>
        <taxon>Embryophyta</taxon>
        <taxon>Tracheophyta</taxon>
        <taxon>Spermatophyta</taxon>
        <taxon>Magnoliopsida</taxon>
        <taxon>Liliopsida</taxon>
        <taxon>Zingiberales</taxon>
        <taxon>Musaceae</taxon>
        <taxon>Ensete</taxon>
    </lineage>
</organism>
<dbReference type="Proteomes" id="UP001222027">
    <property type="component" value="Unassembled WGS sequence"/>
</dbReference>